<dbReference type="InterPro" id="IPR011712">
    <property type="entry name" value="Sig_transdc_His_kin_sub3_dim/P"/>
</dbReference>
<dbReference type="Gene3D" id="1.20.5.1930">
    <property type="match status" value="1"/>
</dbReference>
<evidence type="ECO:0000256" key="9">
    <source>
        <dbReference type="SAM" id="Coils"/>
    </source>
</evidence>
<keyword evidence="8" id="KW-0902">Two-component regulatory system</keyword>
<name>A0ABS8YL58_9BACL</name>
<keyword evidence="10" id="KW-1133">Transmembrane helix</keyword>
<evidence type="ECO:0000256" key="6">
    <source>
        <dbReference type="ARBA" id="ARBA00022777"/>
    </source>
</evidence>
<dbReference type="Gene3D" id="3.30.565.10">
    <property type="entry name" value="Histidine kinase-like ATPase, C-terminal domain"/>
    <property type="match status" value="1"/>
</dbReference>
<keyword evidence="3" id="KW-0597">Phosphoprotein</keyword>
<dbReference type="CDD" id="cd16917">
    <property type="entry name" value="HATPase_UhpB-NarQ-NarX-like"/>
    <property type="match status" value="1"/>
</dbReference>
<organism evidence="12 13">
    <name type="scientific">Paenibacillus profundus</name>
    <dbReference type="NCBI Taxonomy" id="1173085"/>
    <lineage>
        <taxon>Bacteria</taxon>
        <taxon>Bacillati</taxon>
        <taxon>Bacillota</taxon>
        <taxon>Bacilli</taxon>
        <taxon>Bacillales</taxon>
        <taxon>Paenibacillaceae</taxon>
        <taxon>Paenibacillus</taxon>
    </lineage>
</organism>
<sequence length="385" mass="43438">MLHQVKIGLRYGLLVIPVLASVYVESYSSYGIYTLCALLLLAWGELRNFAQKEYLVWTFFVVEIGYLTWFGHHYAGLLFLAFGSTVASHPVQWSDRKHAVALALAMCGLNGSLAGRPWEWVLMGNIVVITIGVLMICIYASEKAQCGMERLNDDLRQQAYELEAARMEMMQYARRVEHAAQAEERNRIAHELHDELGHKLIRLKLMMDAAEQVKAVDSDRAFGLYDSVREQLTASMELLRMTVRRMKPSEGDVRTYSLERLVQEAESGGVLRVRHQVNGIPYALYPSIEVVIYQNAQEAITNALRHGGATEVDIYVSYHPEEVVLQVGNNGSKPELPLERGIGLRGMEERTNMIGGRVEWTAEPYFTVRTVIPAATKNVSRSSSR</sequence>
<dbReference type="InterPro" id="IPR036890">
    <property type="entry name" value="HATPase_C_sf"/>
</dbReference>
<dbReference type="Proteomes" id="UP001199916">
    <property type="component" value="Unassembled WGS sequence"/>
</dbReference>
<feature type="transmembrane region" description="Helical" evidence="10">
    <location>
        <begin position="30"/>
        <end position="47"/>
    </location>
</feature>
<evidence type="ECO:0000313" key="12">
    <source>
        <dbReference type="EMBL" id="MCE5171310.1"/>
    </source>
</evidence>
<accession>A0ABS8YL58</accession>
<keyword evidence="13" id="KW-1185">Reference proteome</keyword>
<keyword evidence="10" id="KW-0812">Transmembrane</keyword>
<keyword evidence="4" id="KW-0808">Transferase</keyword>
<dbReference type="SUPFAM" id="SSF55874">
    <property type="entry name" value="ATPase domain of HSP90 chaperone/DNA topoisomerase II/histidine kinase"/>
    <property type="match status" value="1"/>
</dbReference>
<evidence type="ECO:0000256" key="3">
    <source>
        <dbReference type="ARBA" id="ARBA00022553"/>
    </source>
</evidence>
<feature type="transmembrane region" description="Helical" evidence="10">
    <location>
        <begin position="120"/>
        <end position="140"/>
    </location>
</feature>
<dbReference type="EMBL" id="JAJNBZ010000016">
    <property type="protein sequence ID" value="MCE5171310.1"/>
    <property type="molecule type" value="Genomic_DNA"/>
</dbReference>
<evidence type="ECO:0000256" key="10">
    <source>
        <dbReference type="SAM" id="Phobius"/>
    </source>
</evidence>
<feature type="transmembrane region" description="Helical" evidence="10">
    <location>
        <begin position="7"/>
        <end position="24"/>
    </location>
</feature>
<keyword evidence="10" id="KW-0472">Membrane</keyword>
<evidence type="ECO:0000256" key="5">
    <source>
        <dbReference type="ARBA" id="ARBA00022741"/>
    </source>
</evidence>
<dbReference type="PANTHER" id="PTHR24421:SF10">
    <property type="entry name" value="NITRATE_NITRITE SENSOR PROTEIN NARQ"/>
    <property type="match status" value="1"/>
</dbReference>
<comment type="catalytic activity">
    <reaction evidence="1">
        <text>ATP + protein L-histidine = ADP + protein N-phospho-L-histidine.</text>
        <dbReference type="EC" id="2.7.13.3"/>
    </reaction>
</comment>
<gene>
    <name evidence="12" type="ORF">LQV63_18580</name>
</gene>
<dbReference type="InterPro" id="IPR050482">
    <property type="entry name" value="Sensor_HK_TwoCompSys"/>
</dbReference>
<dbReference type="EC" id="2.7.13.3" evidence="2"/>
<evidence type="ECO:0000256" key="8">
    <source>
        <dbReference type="ARBA" id="ARBA00023012"/>
    </source>
</evidence>
<evidence type="ECO:0000256" key="7">
    <source>
        <dbReference type="ARBA" id="ARBA00022840"/>
    </source>
</evidence>
<protein>
    <recommendedName>
        <fullName evidence="2">histidine kinase</fullName>
        <ecNumber evidence="2">2.7.13.3</ecNumber>
    </recommendedName>
</protein>
<reference evidence="12 13" key="1">
    <citation type="submission" date="2021-11" db="EMBL/GenBank/DDBJ databases">
        <title>Draft genome sequence of Paenibacillus profundus YoMME, a new Gram-positive bacteria with exoelectrogenic properties.</title>
        <authorList>
            <person name="Hubenova Y."/>
            <person name="Hubenova E."/>
            <person name="Manasiev Y."/>
            <person name="Peykov S."/>
            <person name="Mitov M."/>
        </authorList>
    </citation>
    <scope>NUCLEOTIDE SEQUENCE [LARGE SCALE GENOMIC DNA]</scope>
    <source>
        <strain evidence="12 13">YoMME</strain>
    </source>
</reference>
<evidence type="ECO:0000313" key="13">
    <source>
        <dbReference type="Proteomes" id="UP001199916"/>
    </source>
</evidence>
<feature type="domain" description="Signal transduction histidine kinase subgroup 3 dimerisation and phosphoacceptor" evidence="11">
    <location>
        <begin position="184"/>
        <end position="250"/>
    </location>
</feature>
<keyword evidence="6 12" id="KW-0418">Kinase</keyword>
<dbReference type="PANTHER" id="PTHR24421">
    <property type="entry name" value="NITRATE/NITRITE SENSOR PROTEIN NARX-RELATED"/>
    <property type="match status" value="1"/>
</dbReference>
<keyword evidence="5" id="KW-0547">Nucleotide-binding</keyword>
<dbReference type="GO" id="GO:0016301">
    <property type="term" value="F:kinase activity"/>
    <property type="evidence" value="ECO:0007669"/>
    <property type="project" value="UniProtKB-KW"/>
</dbReference>
<proteinExistence type="predicted"/>
<comment type="caution">
    <text evidence="12">The sequence shown here is derived from an EMBL/GenBank/DDBJ whole genome shotgun (WGS) entry which is preliminary data.</text>
</comment>
<evidence type="ECO:0000259" key="11">
    <source>
        <dbReference type="Pfam" id="PF07730"/>
    </source>
</evidence>
<dbReference type="RefSeq" id="WP_233697820.1">
    <property type="nucleotide sequence ID" value="NZ_JAJNBZ010000016.1"/>
</dbReference>
<keyword evidence="9" id="KW-0175">Coiled coil</keyword>
<dbReference type="Pfam" id="PF07730">
    <property type="entry name" value="HisKA_3"/>
    <property type="match status" value="1"/>
</dbReference>
<evidence type="ECO:0000256" key="4">
    <source>
        <dbReference type="ARBA" id="ARBA00022679"/>
    </source>
</evidence>
<evidence type="ECO:0000256" key="2">
    <source>
        <dbReference type="ARBA" id="ARBA00012438"/>
    </source>
</evidence>
<feature type="coiled-coil region" evidence="9">
    <location>
        <begin position="148"/>
        <end position="182"/>
    </location>
</feature>
<feature type="transmembrane region" description="Helical" evidence="10">
    <location>
        <begin position="54"/>
        <end position="72"/>
    </location>
</feature>
<keyword evidence="7" id="KW-0067">ATP-binding</keyword>
<evidence type="ECO:0000256" key="1">
    <source>
        <dbReference type="ARBA" id="ARBA00000085"/>
    </source>
</evidence>